<dbReference type="AlphaFoldDB" id="A0A224Y2P9"/>
<reference evidence="1" key="1">
    <citation type="journal article" date="2018" name="PLoS Negl. Trop. Dis.">
        <title>An insight into the salivary gland and fat body transcriptome of Panstrongylus lignarius (Hemiptera: Heteroptera), the main vector of Chagas disease in Peru.</title>
        <authorList>
            <person name="Nevoa J.C."/>
            <person name="Mendes M.T."/>
            <person name="da Silva M.V."/>
            <person name="Soares S.C."/>
            <person name="Oliveira C.J.F."/>
            <person name="Ribeiro J.M.C."/>
        </authorList>
    </citation>
    <scope>NUCLEOTIDE SEQUENCE</scope>
</reference>
<accession>A0A224Y2P9</accession>
<dbReference type="EMBL" id="GFTR01001503">
    <property type="protein sequence ID" value="JAW14923.1"/>
    <property type="molecule type" value="Transcribed_RNA"/>
</dbReference>
<evidence type="ECO:0000313" key="1">
    <source>
        <dbReference type="EMBL" id="JAW14923.1"/>
    </source>
</evidence>
<sequence length="98" mass="10176">MDFFFLLCPIRGSLTSVLDSVISDDSLTVKGSLSTSFFWSICSSDTVTSLNSSDSGNSPSSSGCGYSHTTILGFTSSNIDSVLLSNFSIPPLSSSVTG</sequence>
<name>A0A224Y2P9_9HEMI</name>
<organism evidence="1">
    <name type="scientific">Panstrongylus lignarius</name>
    <dbReference type="NCBI Taxonomy" id="156445"/>
    <lineage>
        <taxon>Eukaryota</taxon>
        <taxon>Metazoa</taxon>
        <taxon>Ecdysozoa</taxon>
        <taxon>Arthropoda</taxon>
        <taxon>Hexapoda</taxon>
        <taxon>Insecta</taxon>
        <taxon>Pterygota</taxon>
        <taxon>Neoptera</taxon>
        <taxon>Paraneoptera</taxon>
        <taxon>Hemiptera</taxon>
        <taxon>Heteroptera</taxon>
        <taxon>Panheteroptera</taxon>
        <taxon>Cimicomorpha</taxon>
        <taxon>Reduviidae</taxon>
        <taxon>Triatominae</taxon>
        <taxon>Panstrongylus</taxon>
    </lineage>
</organism>
<protein>
    <submittedName>
        <fullName evidence="1">Putative secreted protein</fullName>
    </submittedName>
</protein>
<proteinExistence type="predicted"/>